<dbReference type="InterPro" id="IPR036910">
    <property type="entry name" value="HMG_box_dom_sf"/>
</dbReference>
<dbReference type="KEGG" id="dpo:6901636"/>
<evidence type="ECO:0000313" key="1">
    <source>
        <dbReference type="Proteomes" id="UP000001819"/>
    </source>
</evidence>
<keyword evidence="1" id="KW-1185">Reference proteome</keyword>
<dbReference type="RefSeq" id="XP_002134306.2">
    <property type="nucleotide sequence ID" value="XM_002134270.3"/>
</dbReference>
<dbReference type="GO" id="GO:0005634">
    <property type="term" value="C:nucleus"/>
    <property type="evidence" value="ECO:0007669"/>
    <property type="project" value="UniProtKB-ARBA"/>
</dbReference>
<evidence type="ECO:0008006" key="3">
    <source>
        <dbReference type="Google" id="ProtNLM"/>
    </source>
</evidence>
<dbReference type="InterPro" id="IPR024460">
    <property type="entry name" value="Protamine-like"/>
</dbReference>
<dbReference type="Pfam" id="PF06382">
    <property type="entry name" value="Protamine_like"/>
    <property type="match status" value="1"/>
</dbReference>
<proteinExistence type="predicted"/>
<protein>
    <recommendedName>
        <fullName evidence="3">HMG box domain-containing protein</fullName>
    </recommendedName>
</protein>
<evidence type="ECO:0000313" key="2">
    <source>
        <dbReference type="RefSeq" id="XP_002134306.2"/>
    </source>
</evidence>
<reference evidence="2" key="1">
    <citation type="submission" date="2025-08" db="UniProtKB">
        <authorList>
            <consortium name="RefSeq"/>
        </authorList>
    </citation>
    <scope>IDENTIFICATION</scope>
    <source>
        <strain evidence="2">MV-25-SWS-2005</strain>
        <tissue evidence="2">Whole body</tissue>
    </source>
</reference>
<sequence length="145" mass="17006">MAAIAYHTLSLVSNSDHLNFIQDFREAFGNDGMYAFELINKAADAWQGLTPTEKLQFEREQYLAARIADLERVRRGESKGLVWAQQKKAFRKLAKRGQAKYTAEFKVEGMQWRRFEKKEPQLKRDDDPLLEYKSCYFTVLVKYAK</sequence>
<dbReference type="Proteomes" id="UP000001819">
    <property type="component" value="Chromosome X"/>
</dbReference>
<dbReference type="SUPFAM" id="SSF47095">
    <property type="entry name" value="HMG-box"/>
    <property type="match status" value="1"/>
</dbReference>
<dbReference type="GO" id="GO:0035092">
    <property type="term" value="P:sperm DNA condensation"/>
    <property type="evidence" value="ECO:0007669"/>
    <property type="project" value="InterPro"/>
</dbReference>
<organism evidence="1 2">
    <name type="scientific">Drosophila pseudoobscura pseudoobscura</name>
    <name type="common">Fruit fly</name>
    <dbReference type="NCBI Taxonomy" id="46245"/>
    <lineage>
        <taxon>Eukaryota</taxon>
        <taxon>Metazoa</taxon>
        <taxon>Ecdysozoa</taxon>
        <taxon>Arthropoda</taxon>
        <taxon>Hexapoda</taxon>
        <taxon>Insecta</taxon>
        <taxon>Pterygota</taxon>
        <taxon>Neoptera</taxon>
        <taxon>Endopterygota</taxon>
        <taxon>Diptera</taxon>
        <taxon>Brachycera</taxon>
        <taxon>Muscomorpha</taxon>
        <taxon>Ephydroidea</taxon>
        <taxon>Drosophilidae</taxon>
        <taxon>Drosophila</taxon>
        <taxon>Sophophora</taxon>
    </lineage>
</organism>
<dbReference type="AlphaFoldDB" id="A0A6I8UZS2"/>
<accession>A0A6I8UZS2</accession>
<name>A0A6I8UZS2_DROPS</name>
<dbReference type="InParanoid" id="A0A6I8UZS2"/>
<gene>
    <name evidence="2" type="primary">LOC6901636</name>
</gene>